<dbReference type="PROSITE" id="PS51300">
    <property type="entry name" value="NIRD"/>
    <property type="match status" value="1"/>
</dbReference>
<dbReference type="AlphaFoldDB" id="A0A4R6YB12"/>
<evidence type="ECO:0000313" key="3">
    <source>
        <dbReference type="Proteomes" id="UP000294480"/>
    </source>
</evidence>
<evidence type="ECO:0000256" key="1">
    <source>
        <dbReference type="SAM" id="SignalP"/>
    </source>
</evidence>
<evidence type="ECO:0000313" key="2">
    <source>
        <dbReference type="EMBL" id="TDR32705.1"/>
    </source>
</evidence>
<organism evidence="2 3">
    <name type="scientific">Hydromonas duriensis</name>
    <dbReference type="NCBI Taxonomy" id="1527608"/>
    <lineage>
        <taxon>Bacteria</taxon>
        <taxon>Pseudomonadati</taxon>
        <taxon>Pseudomonadota</taxon>
        <taxon>Betaproteobacteria</taxon>
        <taxon>Burkholderiales</taxon>
        <taxon>Burkholderiaceae</taxon>
        <taxon>Hydromonas</taxon>
    </lineage>
</organism>
<feature type="chain" id="PRO_5020466164" evidence="1">
    <location>
        <begin position="26"/>
        <end position="89"/>
    </location>
</feature>
<keyword evidence="3" id="KW-1185">Reference proteome</keyword>
<keyword evidence="1" id="KW-0732">Signal</keyword>
<dbReference type="Proteomes" id="UP000294480">
    <property type="component" value="Unassembled WGS sequence"/>
</dbReference>
<protein>
    <submittedName>
        <fullName evidence="2">Uncharacterized protein</fullName>
    </submittedName>
</protein>
<name>A0A4R6YB12_9BURK</name>
<comment type="caution">
    <text evidence="2">The sequence shown here is derived from an EMBL/GenBank/DDBJ whole genome shotgun (WGS) entry which is preliminary data.</text>
</comment>
<sequence length="89" mass="9169">MYRDRIRLSLSMCLLISSGVLPSYAQEVVAGSVDVAGQTQAAASHEAILVAQANDKGAAATAQAAPAAPAVVRPLTKVLNLPNKGKVWV</sequence>
<reference evidence="2 3" key="1">
    <citation type="submission" date="2019-03" db="EMBL/GenBank/DDBJ databases">
        <title>Genomic Encyclopedia of Type Strains, Phase IV (KMG-IV): sequencing the most valuable type-strain genomes for metagenomic binning, comparative biology and taxonomic classification.</title>
        <authorList>
            <person name="Goeker M."/>
        </authorList>
    </citation>
    <scope>NUCLEOTIDE SEQUENCE [LARGE SCALE GENOMIC DNA]</scope>
    <source>
        <strain evidence="2 3">DSM 102852</strain>
    </source>
</reference>
<dbReference type="EMBL" id="SNZE01000002">
    <property type="protein sequence ID" value="TDR32705.1"/>
    <property type="molecule type" value="Genomic_DNA"/>
</dbReference>
<dbReference type="RefSeq" id="WP_133618890.1">
    <property type="nucleotide sequence ID" value="NZ_SNZE01000002.1"/>
</dbReference>
<gene>
    <name evidence="2" type="ORF">DFR44_1021</name>
</gene>
<feature type="signal peptide" evidence="1">
    <location>
        <begin position="1"/>
        <end position="25"/>
    </location>
</feature>
<proteinExistence type="predicted"/>
<accession>A0A4R6YB12</accession>
<feature type="non-terminal residue" evidence="2">
    <location>
        <position position="89"/>
    </location>
</feature>